<evidence type="ECO:0000256" key="5">
    <source>
        <dbReference type="SAM" id="Phobius"/>
    </source>
</evidence>
<reference evidence="7 8" key="1">
    <citation type="journal article" date="2015" name="Genome Announc.">
        <title>Expanding the biotechnology potential of lactobacilli through comparative genomics of 213 strains and associated genera.</title>
        <authorList>
            <person name="Sun Z."/>
            <person name="Harris H.M."/>
            <person name="McCann A."/>
            <person name="Guo C."/>
            <person name="Argimon S."/>
            <person name="Zhang W."/>
            <person name="Yang X."/>
            <person name="Jeffery I.B."/>
            <person name="Cooney J.C."/>
            <person name="Kagawa T.F."/>
            <person name="Liu W."/>
            <person name="Song Y."/>
            <person name="Salvetti E."/>
            <person name="Wrobel A."/>
            <person name="Rasinkangas P."/>
            <person name="Parkhill J."/>
            <person name="Rea M.C."/>
            <person name="O'Sullivan O."/>
            <person name="Ritari J."/>
            <person name="Douillard F.P."/>
            <person name="Paul Ross R."/>
            <person name="Yang R."/>
            <person name="Briner A.E."/>
            <person name="Felis G.E."/>
            <person name="de Vos W.M."/>
            <person name="Barrangou R."/>
            <person name="Klaenhammer T.R."/>
            <person name="Caufield P.W."/>
            <person name="Cui Y."/>
            <person name="Zhang H."/>
            <person name="O'Toole P.W."/>
        </authorList>
    </citation>
    <scope>NUCLEOTIDE SEQUENCE [LARGE SCALE GENOMIC DNA]</scope>
    <source>
        <strain evidence="7 8">DSM 18390</strain>
    </source>
</reference>
<dbReference type="InterPro" id="IPR000064">
    <property type="entry name" value="NLP_P60_dom"/>
</dbReference>
<keyword evidence="5" id="KW-0812">Transmembrane</keyword>
<evidence type="ECO:0000259" key="6">
    <source>
        <dbReference type="PROSITE" id="PS51935"/>
    </source>
</evidence>
<dbReference type="GO" id="GO:0006508">
    <property type="term" value="P:proteolysis"/>
    <property type="evidence" value="ECO:0007669"/>
    <property type="project" value="UniProtKB-KW"/>
</dbReference>
<organism evidence="7 8">
    <name type="scientific">Lentilactobacillus parafarraginis DSM 18390 = JCM 14109</name>
    <dbReference type="NCBI Taxonomy" id="1423786"/>
    <lineage>
        <taxon>Bacteria</taxon>
        <taxon>Bacillati</taxon>
        <taxon>Bacillota</taxon>
        <taxon>Bacilli</taxon>
        <taxon>Lactobacillales</taxon>
        <taxon>Lactobacillaceae</taxon>
        <taxon>Lentilactobacillus</taxon>
    </lineage>
</organism>
<accession>A0A0R1YRF2</accession>
<keyword evidence="4" id="KW-0788">Thiol protease</keyword>
<evidence type="ECO:0000313" key="8">
    <source>
        <dbReference type="Proteomes" id="UP000051010"/>
    </source>
</evidence>
<name>A0A0R1YRF2_9LACO</name>
<dbReference type="RefSeq" id="WP_056980019.1">
    <property type="nucleotide sequence ID" value="NZ_AZFZ01000006.1"/>
</dbReference>
<dbReference type="PANTHER" id="PTHR47053">
    <property type="entry name" value="MUREIN DD-ENDOPEPTIDASE MEPH-RELATED"/>
    <property type="match status" value="1"/>
</dbReference>
<dbReference type="PANTHER" id="PTHR47053:SF1">
    <property type="entry name" value="MUREIN DD-ENDOPEPTIDASE MEPH-RELATED"/>
    <property type="match status" value="1"/>
</dbReference>
<dbReference type="PATRIC" id="fig|1423786.4.peg.2543"/>
<dbReference type="SUPFAM" id="SSF54001">
    <property type="entry name" value="Cysteine proteinases"/>
    <property type="match status" value="1"/>
</dbReference>
<dbReference type="AlphaFoldDB" id="A0A0R1YRF2"/>
<evidence type="ECO:0000256" key="1">
    <source>
        <dbReference type="ARBA" id="ARBA00007074"/>
    </source>
</evidence>
<dbReference type="InterPro" id="IPR051202">
    <property type="entry name" value="Peptidase_C40"/>
</dbReference>
<feature type="domain" description="NlpC/P60" evidence="6">
    <location>
        <begin position="138"/>
        <end position="275"/>
    </location>
</feature>
<evidence type="ECO:0000256" key="4">
    <source>
        <dbReference type="ARBA" id="ARBA00022807"/>
    </source>
</evidence>
<dbReference type="PROSITE" id="PS51935">
    <property type="entry name" value="NLPC_P60"/>
    <property type="match status" value="1"/>
</dbReference>
<keyword evidence="5" id="KW-1133">Transmembrane helix</keyword>
<evidence type="ECO:0000256" key="2">
    <source>
        <dbReference type="ARBA" id="ARBA00022670"/>
    </source>
</evidence>
<dbReference type="Gene3D" id="3.90.1720.10">
    <property type="entry name" value="endopeptidase domain like (from Nostoc punctiforme)"/>
    <property type="match status" value="1"/>
</dbReference>
<dbReference type="Proteomes" id="UP000051010">
    <property type="component" value="Unassembled WGS sequence"/>
</dbReference>
<keyword evidence="5" id="KW-0472">Membrane</keyword>
<dbReference type="InterPro" id="IPR038765">
    <property type="entry name" value="Papain-like_cys_pep_sf"/>
</dbReference>
<keyword evidence="3" id="KW-0378">Hydrolase</keyword>
<dbReference type="Pfam" id="PF00877">
    <property type="entry name" value="NLPC_P60"/>
    <property type="match status" value="1"/>
</dbReference>
<dbReference type="EMBL" id="AZFZ01000006">
    <property type="protein sequence ID" value="KRM45102.1"/>
    <property type="molecule type" value="Genomic_DNA"/>
</dbReference>
<protein>
    <submittedName>
        <fullName evidence="7">Cell wall-binding protein</fullName>
    </submittedName>
</protein>
<comment type="caution">
    <text evidence="7">The sequence shown here is derived from an EMBL/GenBank/DDBJ whole genome shotgun (WGS) entry which is preliminary data.</text>
</comment>
<evidence type="ECO:0000313" key="7">
    <source>
        <dbReference type="EMBL" id="KRM45102.1"/>
    </source>
</evidence>
<feature type="transmembrane region" description="Helical" evidence="5">
    <location>
        <begin position="7"/>
        <end position="28"/>
    </location>
</feature>
<dbReference type="GO" id="GO:0008234">
    <property type="term" value="F:cysteine-type peptidase activity"/>
    <property type="evidence" value="ECO:0007669"/>
    <property type="project" value="UniProtKB-KW"/>
</dbReference>
<comment type="similarity">
    <text evidence="1">Belongs to the peptidase C40 family.</text>
</comment>
<sequence>MRPRKLVIGGIVTVIVLGIGFIGVKATISPNSAPQPVTQAKQEIVPNHVYQSYRYPYKLTIVRPAAKLYSRPAGTRGCQYLGTVHSRHVTAQVTGQIRDDLNHNQRAGYIRFTQNHHHYWISAQETRFRDLASLKGSNSQVETAIAAGLKLVGHSKYDYGGGRNLTDIHHHRFDCSSFVRYCYGKAGVTLGDLDSVTTYTLATMGHQVKFQNMKRGDIFFFTNARGQVNSHVAIYLGDNLFLHDHGQSDTGGVGITSLNAPSWRQETNGLVRRLIN</sequence>
<proteinExistence type="inferred from homology"/>
<evidence type="ECO:0000256" key="3">
    <source>
        <dbReference type="ARBA" id="ARBA00022801"/>
    </source>
</evidence>
<keyword evidence="2" id="KW-0645">Protease</keyword>
<gene>
    <name evidence="7" type="ORF">FD47_GL002425</name>
</gene>